<reference evidence="3" key="1">
    <citation type="journal article" date="2016" name="G3 (Bethesda)">
        <title>First Draft Assembly and Annotation of the Genome of a California Endemic Oak Quercus lobata Nee (Fagaceae).</title>
        <authorList>
            <person name="Sork V.L."/>
            <person name="Fitz-Gibbon S.T."/>
            <person name="Puiu D."/>
            <person name="Crepeau M."/>
            <person name="Gugger P.F."/>
            <person name="Sherman R."/>
            <person name="Stevens K."/>
            <person name="Langley C.H."/>
            <person name="Pellegrini M."/>
            <person name="Salzberg S.L."/>
        </authorList>
    </citation>
    <scope>NUCLEOTIDE SEQUENCE [LARGE SCALE GENOMIC DNA]</scope>
    <source>
        <strain evidence="3">cv. SW786</strain>
    </source>
</reference>
<dbReference type="PANTHER" id="PTHR21481">
    <property type="entry name" value="PROTEIN CLEC16A"/>
    <property type="match status" value="1"/>
</dbReference>
<organism evidence="2 3">
    <name type="scientific">Quercus lobata</name>
    <name type="common">Valley oak</name>
    <dbReference type="NCBI Taxonomy" id="97700"/>
    <lineage>
        <taxon>Eukaryota</taxon>
        <taxon>Viridiplantae</taxon>
        <taxon>Streptophyta</taxon>
        <taxon>Embryophyta</taxon>
        <taxon>Tracheophyta</taxon>
        <taxon>Spermatophyta</taxon>
        <taxon>Magnoliopsida</taxon>
        <taxon>eudicotyledons</taxon>
        <taxon>Gunneridae</taxon>
        <taxon>Pentapetalae</taxon>
        <taxon>rosids</taxon>
        <taxon>fabids</taxon>
        <taxon>Fagales</taxon>
        <taxon>Fagaceae</taxon>
        <taxon>Quercus</taxon>
    </lineage>
</organism>
<dbReference type="GO" id="GO:0007034">
    <property type="term" value="P:vacuolar transport"/>
    <property type="evidence" value="ECO:0007669"/>
    <property type="project" value="TreeGrafter"/>
</dbReference>
<evidence type="ECO:0000313" key="3">
    <source>
        <dbReference type="Proteomes" id="UP000594261"/>
    </source>
</evidence>
<dbReference type="GO" id="GO:1901096">
    <property type="term" value="P:regulation of autophagosome maturation"/>
    <property type="evidence" value="ECO:0007669"/>
    <property type="project" value="TreeGrafter"/>
</dbReference>
<proteinExistence type="predicted"/>
<feature type="domain" description="FPL" evidence="1">
    <location>
        <begin position="42"/>
        <end position="159"/>
    </location>
</feature>
<dbReference type="InterPro" id="IPR039272">
    <property type="entry name" value="CLEC16A/TT9"/>
</dbReference>
<evidence type="ECO:0000313" key="2">
    <source>
        <dbReference type="EnsemblPlants" id="QL02p047088:mrna"/>
    </source>
</evidence>
<keyword evidence="3" id="KW-1185">Reference proteome</keyword>
<dbReference type="Proteomes" id="UP000594261">
    <property type="component" value="Chromosome 2"/>
</dbReference>
<dbReference type="AlphaFoldDB" id="A0A7N2KW13"/>
<protein>
    <recommendedName>
        <fullName evidence="1">FPL domain-containing protein</fullName>
    </recommendedName>
</protein>
<dbReference type="InParanoid" id="A0A7N2KW13"/>
<name>A0A7N2KW13_QUELO</name>
<reference evidence="2" key="2">
    <citation type="submission" date="2021-01" db="UniProtKB">
        <authorList>
            <consortium name="EnsemblPlants"/>
        </authorList>
    </citation>
    <scope>IDENTIFICATION</scope>
</reference>
<dbReference type="PANTHER" id="PTHR21481:SF4">
    <property type="entry name" value="PROTEIN TRANSPARENT TESTA 9"/>
    <property type="match status" value="1"/>
</dbReference>
<accession>A0A7N2KW13</accession>
<dbReference type="GO" id="GO:0005794">
    <property type="term" value="C:Golgi apparatus"/>
    <property type="evidence" value="ECO:0007669"/>
    <property type="project" value="TreeGrafter"/>
</dbReference>
<dbReference type="Pfam" id="PF09758">
    <property type="entry name" value="FPL"/>
    <property type="match status" value="1"/>
</dbReference>
<dbReference type="OMA" id="QNTHSET"/>
<evidence type="ECO:0000259" key="1">
    <source>
        <dbReference type="Pfam" id="PF09758"/>
    </source>
</evidence>
<sequence length="178" mass="21266">MWFSFWKSRDRFSIDELRYLTEQLTKIQIVNEVNKDFVIEALRSIAELITYGDQNDSSFFEFFMEKQVMGQFVRILKISRTMIVSLQLLQTMSIMIQNLKSEHAIYYMFSNEYMNYLITYSFDFRHEELLSYYISFLRAISGKLDKNTISLLVKTQNVSCLSHQWLCVSEMGRDGRGW</sequence>
<dbReference type="GO" id="GO:0005770">
    <property type="term" value="C:late endosome"/>
    <property type="evidence" value="ECO:0007669"/>
    <property type="project" value="TreeGrafter"/>
</dbReference>
<dbReference type="Gramene" id="QL02p047088:mrna">
    <property type="protein sequence ID" value="QL02p047088:mrna"/>
    <property type="gene ID" value="QL02p047088"/>
</dbReference>
<dbReference type="EnsemblPlants" id="QL02p047088:mrna">
    <property type="protein sequence ID" value="QL02p047088:mrna"/>
    <property type="gene ID" value="QL02p047088"/>
</dbReference>
<dbReference type="GO" id="GO:0016197">
    <property type="term" value="P:endosomal transport"/>
    <property type="evidence" value="ECO:0007669"/>
    <property type="project" value="TreeGrafter"/>
</dbReference>
<dbReference type="InterPro" id="IPR019155">
    <property type="entry name" value="CLEC16A/TT9_N"/>
</dbReference>